<evidence type="ECO:0000313" key="5">
    <source>
        <dbReference type="EMBL" id="BAR95289.1"/>
    </source>
</evidence>
<dbReference type="Gene3D" id="1.10.10.2830">
    <property type="match status" value="1"/>
</dbReference>
<dbReference type="OMA" id="DFNCTHD"/>
<dbReference type="InterPro" id="IPR057240">
    <property type="entry name" value="ParB_dimer_C"/>
</dbReference>
<dbReference type="FunFam" id="1.10.10.2830:FF:000001">
    <property type="entry name" value="Chromosome partitioning protein ParB"/>
    <property type="match status" value="1"/>
</dbReference>
<dbReference type="PANTHER" id="PTHR33375:SF1">
    <property type="entry name" value="CHROMOSOME-PARTITIONING PROTEIN PARB-RELATED"/>
    <property type="match status" value="1"/>
</dbReference>
<dbReference type="InterPro" id="IPR050336">
    <property type="entry name" value="Chromosome_partition/occlusion"/>
</dbReference>
<organism evidence="5 6">
    <name type="scientific">Prevotella intermedia</name>
    <dbReference type="NCBI Taxonomy" id="28131"/>
    <lineage>
        <taxon>Bacteria</taxon>
        <taxon>Pseudomonadati</taxon>
        <taxon>Bacteroidota</taxon>
        <taxon>Bacteroidia</taxon>
        <taxon>Bacteroidales</taxon>
        <taxon>Prevotellaceae</taxon>
        <taxon>Prevotella</taxon>
    </lineage>
</organism>
<accession>A0AAD1BGP1</accession>
<dbReference type="FunFam" id="3.90.1530.30:FF:000001">
    <property type="entry name" value="Chromosome partitioning protein ParB"/>
    <property type="match status" value="1"/>
</dbReference>
<dbReference type="CDD" id="cd16393">
    <property type="entry name" value="SPO0J_N"/>
    <property type="match status" value="1"/>
</dbReference>
<feature type="domain" description="ParB-like N-terminal" evidence="4">
    <location>
        <begin position="45"/>
        <end position="135"/>
    </location>
</feature>
<dbReference type="NCBIfam" id="TIGR00180">
    <property type="entry name" value="parB_part"/>
    <property type="match status" value="1"/>
</dbReference>
<proteinExistence type="inferred from homology"/>
<dbReference type="InterPro" id="IPR003115">
    <property type="entry name" value="ParB_N"/>
</dbReference>
<dbReference type="SUPFAM" id="SSF110849">
    <property type="entry name" value="ParB/Sulfiredoxin"/>
    <property type="match status" value="1"/>
</dbReference>
<dbReference type="GO" id="GO:0007059">
    <property type="term" value="P:chromosome segregation"/>
    <property type="evidence" value="ECO:0007669"/>
    <property type="project" value="UniProtKB-KW"/>
</dbReference>
<reference evidence="5 6" key="1">
    <citation type="submission" date="2015-07" db="EMBL/GenBank/DDBJ databases">
        <title>Complete genome sequence of Prevotella intermedia strain 17-2.</title>
        <authorList>
            <person name="Nambu T."/>
        </authorList>
    </citation>
    <scope>NUCLEOTIDE SEQUENCE [LARGE SCALE GENOMIC DNA]</scope>
    <source>
        <strain evidence="5 6">17-2</strain>
    </source>
</reference>
<keyword evidence="3" id="KW-0238">DNA-binding</keyword>
<dbReference type="PANTHER" id="PTHR33375">
    <property type="entry name" value="CHROMOSOME-PARTITIONING PROTEIN PARB-RELATED"/>
    <property type="match status" value="1"/>
</dbReference>
<dbReference type="InterPro" id="IPR036086">
    <property type="entry name" value="ParB/Sulfiredoxin_sf"/>
</dbReference>
<dbReference type="Gene3D" id="3.90.1530.30">
    <property type="match status" value="1"/>
</dbReference>
<sequence>MKLINRTMAVHKKYNRNAKTNALGRGLDALISTETVSTQGSSTINEVPIEQIEANPNQPRREFDQIALEELANSIKQLGLVQPITLRQLDESKFQIIAGERRWRASQLAGLTAIPAYIRTIKDENVMELALVENIQREDLNAIEIALAYEHLQEKSGMTQERVAERVGKSRAAVANYLRLLKLPAQVQMALQKKEIDMGHARALLSLNSPSQQIKLFHEIQKNAFSVRKVEELCQQLNNGEDIQTAKKKIAAKSKLPEEFNILKKRLSNFFNTKVQMTYGAKGKGKISIPFASEEELLHIMEVMDRLQK</sequence>
<dbReference type="EMBL" id="AP014925">
    <property type="protein sequence ID" value="BAR95289.1"/>
    <property type="molecule type" value="Genomic_DNA"/>
</dbReference>
<dbReference type="Pfam" id="PF23552">
    <property type="entry name" value="ParB_C"/>
    <property type="match status" value="1"/>
</dbReference>
<dbReference type="SUPFAM" id="SSF109709">
    <property type="entry name" value="KorB DNA-binding domain-like"/>
    <property type="match status" value="1"/>
</dbReference>
<gene>
    <name evidence="5" type="ORF">PI172_0561</name>
</gene>
<evidence type="ECO:0000256" key="3">
    <source>
        <dbReference type="ARBA" id="ARBA00023125"/>
    </source>
</evidence>
<evidence type="ECO:0000256" key="1">
    <source>
        <dbReference type="ARBA" id="ARBA00006295"/>
    </source>
</evidence>
<dbReference type="GO" id="GO:0045881">
    <property type="term" value="P:positive regulation of sporulation resulting in formation of a cellular spore"/>
    <property type="evidence" value="ECO:0007669"/>
    <property type="project" value="TreeGrafter"/>
</dbReference>
<dbReference type="InterPro" id="IPR041468">
    <property type="entry name" value="HTH_ParB/Spo0J"/>
</dbReference>
<evidence type="ECO:0000259" key="4">
    <source>
        <dbReference type="SMART" id="SM00470"/>
    </source>
</evidence>
<dbReference type="SMART" id="SM00470">
    <property type="entry name" value="ParB"/>
    <property type="match status" value="1"/>
</dbReference>
<evidence type="ECO:0000313" key="6">
    <source>
        <dbReference type="Proteomes" id="UP000067008"/>
    </source>
</evidence>
<dbReference type="AlphaFoldDB" id="A0AAD1BGP1"/>
<comment type="similarity">
    <text evidence="1">Belongs to the ParB family.</text>
</comment>
<name>A0AAD1BGP1_PREIN</name>
<keyword evidence="2" id="KW-0159">Chromosome partition</keyword>
<protein>
    <submittedName>
        <fullName evidence="5">Chromosome (Plasmid) partitioning protein ParB</fullName>
    </submittedName>
</protein>
<dbReference type="GO" id="GO:0003677">
    <property type="term" value="F:DNA binding"/>
    <property type="evidence" value="ECO:0007669"/>
    <property type="project" value="UniProtKB-KW"/>
</dbReference>
<dbReference type="Proteomes" id="UP000067008">
    <property type="component" value="Chromosome 2"/>
</dbReference>
<dbReference type="Pfam" id="PF02195">
    <property type="entry name" value="ParB_N"/>
    <property type="match status" value="1"/>
</dbReference>
<dbReference type="InterPro" id="IPR004437">
    <property type="entry name" value="ParB/RepB/Spo0J"/>
</dbReference>
<dbReference type="Pfam" id="PF17762">
    <property type="entry name" value="HTH_ParB"/>
    <property type="match status" value="1"/>
</dbReference>
<dbReference type="GO" id="GO:0005694">
    <property type="term" value="C:chromosome"/>
    <property type="evidence" value="ECO:0007669"/>
    <property type="project" value="TreeGrafter"/>
</dbReference>
<evidence type="ECO:0000256" key="2">
    <source>
        <dbReference type="ARBA" id="ARBA00022829"/>
    </source>
</evidence>